<dbReference type="Pfam" id="PF07690">
    <property type="entry name" value="MFS_1"/>
    <property type="match status" value="1"/>
</dbReference>
<protein>
    <submittedName>
        <fullName evidence="6">MFS transporter</fullName>
    </submittedName>
</protein>
<evidence type="ECO:0000313" key="7">
    <source>
        <dbReference type="Proteomes" id="UP000298488"/>
    </source>
</evidence>
<reference evidence="6 7" key="1">
    <citation type="submission" date="2019-03" db="EMBL/GenBank/DDBJ databases">
        <title>Genomics of glacier-inhabiting Cryobacterium strains.</title>
        <authorList>
            <person name="Liu Q."/>
            <person name="Xin Y.-H."/>
        </authorList>
    </citation>
    <scope>NUCLEOTIDE SEQUENCE [LARGE SCALE GENOMIC DNA]</scope>
    <source>
        <strain evidence="6 7">CGMCC 1.10440</strain>
    </source>
</reference>
<name>A0A4R8V8A6_9MICO</name>
<dbReference type="GO" id="GO:0022857">
    <property type="term" value="F:transmembrane transporter activity"/>
    <property type="evidence" value="ECO:0007669"/>
    <property type="project" value="InterPro"/>
</dbReference>
<feature type="domain" description="Major facilitator superfamily (MFS) profile" evidence="5">
    <location>
        <begin position="17"/>
        <end position="408"/>
    </location>
</feature>
<dbReference type="PANTHER" id="PTHR23523">
    <property type="match status" value="1"/>
</dbReference>
<organism evidence="6 7">
    <name type="scientific">Terrimesophilobacter mesophilus</name>
    <dbReference type="NCBI Taxonomy" id="433647"/>
    <lineage>
        <taxon>Bacteria</taxon>
        <taxon>Bacillati</taxon>
        <taxon>Actinomycetota</taxon>
        <taxon>Actinomycetes</taxon>
        <taxon>Micrococcales</taxon>
        <taxon>Microbacteriaceae</taxon>
        <taxon>Terrimesophilobacter</taxon>
    </lineage>
</organism>
<keyword evidence="4" id="KW-0472">Membrane</keyword>
<keyword evidence="2" id="KW-0812">Transmembrane</keyword>
<sequence>MTGSAEPGSPRVPLWAGRTMALVGIVLVSLNLRTAATSLSPIVGAVSRDIPLDALGLAVLGMLPPIMFALSGLVAPRVARRLGLELSLIVSIVAMIAALSLRAVALEYWALFGGTLIALIAAGAGNILLPPIVKRYFPDRIGLITSLYATAVAAGTALPPAVAFPIADAAGWRTSLAVWAILAMISLPPWIVALAQRRRSLRSVVEDSAPELEEPAPGMVGRVWHSRTAWVIAIVFSLTSFQAYSLFAWLPKLLVEQVGTSELEAGLLLAFWGILGMGASLVAPILATRLKNAGWILHVGAAGFVIGYLGLLLAPAVSPWLWVGFCGLGQMVFPACLALINLRTRSHDGSIALSGFAQGVGYSIASLGPLLVGLLHDITDGWAASLILMSATAALFVYFGFVLRIPRFVEDETAGRR</sequence>
<dbReference type="RefSeq" id="WP_104094544.1">
    <property type="nucleotide sequence ID" value="NZ_JACHBP010000001.1"/>
</dbReference>
<evidence type="ECO:0000256" key="4">
    <source>
        <dbReference type="ARBA" id="ARBA00023136"/>
    </source>
</evidence>
<dbReference type="SUPFAM" id="SSF103473">
    <property type="entry name" value="MFS general substrate transporter"/>
    <property type="match status" value="1"/>
</dbReference>
<keyword evidence="7" id="KW-1185">Reference proteome</keyword>
<evidence type="ECO:0000313" key="6">
    <source>
        <dbReference type="EMBL" id="TFB78665.1"/>
    </source>
</evidence>
<dbReference type="InterPro" id="IPR020846">
    <property type="entry name" value="MFS_dom"/>
</dbReference>
<comment type="subcellular location">
    <subcellularLocation>
        <location evidence="1">Cell membrane</location>
        <topology evidence="1">Multi-pass membrane protein</topology>
    </subcellularLocation>
</comment>
<dbReference type="PROSITE" id="PS50850">
    <property type="entry name" value="MFS"/>
    <property type="match status" value="1"/>
</dbReference>
<dbReference type="OrthoDB" id="5317164at2"/>
<comment type="caution">
    <text evidence="6">The sequence shown here is derived from an EMBL/GenBank/DDBJ whole genome shotgun (WGS) entry which is preliminary data.</text>
</comment>
<keyword evidence="3" id="KW-1133">Transmembrane helix</keyword>
<accession>A0A4R8V8A6</accession>
<dbReference type="Gene3D" id="1.20.1250.20">
    <property type="entry name" value="MFS general substrate transporter like domains"/>
    <property type="match status" value="1"/>
</dbReference>
<dbReference type="InterPro" id="IPR036259">
    <property type="entry name" value="MFS_trans_sf"/>
</dbReference>
<dbReference type="AlphaFoldDB" id="A0A4R8V8A6"/>
<dbReference type="InterPro" id="IPR052524">
    <property type="entry name" value="MFS_Cyanate_Porter"/>
</dbReference>
<dbReference type="GO" id="GO:0005886">
    <property type="term" value="C:plasma membrane"/>
    <property type="evidence" value="ECO:0007669"/>
    <property type="project" value="UniProtKB-SubCell"/>
</dbReference>
<evidence type="ECO:0000256" key="1">
    <source>
        <dbReference type="ARBA" id="ARBA00004651"/>
    </source>
</evidence>
<evidence type="ECO:0000256" key="2">
    <source>
        <dbReference type="ARBA" id="ARBA00022692"/>
    </source>
</evidence>
<dbReference type="EMBL" id="SOFI01000003">
    <property type="protein sequence ID" value="TFB78665.1"/>
    <property type="molecule type" value="Genomic_DNA"/>
</dbReference>
<evidence type="ECO:0000256" key="3">
    <source>
        <dbReference type="ARBA" id="ARBA00022989"/>
    </source>
</evidence>
<dbReference type="InterPro" id="IPR011701">
    <property type="entry name" value="MFS"/>
</dbReference>
<gene>
    <name evidence="6" type="ORF">E3N84_00345</name>
</gene>
<proteinExistence type="predicted"/>
<dbReference type="Proteomes" id="UP000298488">
    <property type="component" value="Unassembled WGS sequence"/>
</dbReference>
<dbReference type="PANTHER" id="PTHR23523:SF2">
    <property type="entry name" value="2-NITROIMIDAZOLE TRANSPORTER"/>
    <property type="match status" value="1"/>
</dbReference>
<evidence type="ECO:0000259" key="5">
    <source>
        <dbReference type="PROSITE" id="PS50850"/>
    </source>
</evidence>